<dbReference type="EC" id="4.2.-.-" evidence="4"/>
<sequence length="150" mass="16548">MRMLDRAKIPFEAIEYEVDEADLSGVHIADSVGLPYDMVFKTLVAKGDKTGPVVFCIPVHKEIDLKKAAQTTNNKRVELLAVKELLPLTGYIRGGCSPIGMKKQFPTFFDQSAEGFEKITISAGTKGCQLLVNRHELTEFVGAKLCDLCK</sequence>
<feature type="domain" description="YbaK/aminoacyl-tRNA synthetase-associated" evidence="5">
    <location>
        <begin position="29"/>
        <end position="139"/>
    </location>
</feature>
<dbReference type="NCBIfam" id="TIGR00011">
    <property type="entry name" value="YbaK_EbsC"/>
    <property type="match status" value="1"/>
</dbReference>
<evidence type="ECO:0000256" key="4">
    <source>
        <dbReference type="PIRNR" id="PIRNR006181"/>
    </source>
</evidence>
<accession>A0A926HZ53</accession>
<dbReference type="AlphaFoldDB" id="A0A926HZ53"/>
<gene>
    <name evidence="6" type="primary">ybaK</name>
    <name evidence="6" type="ORF">H8698_08950</name>
</gene>
<dbReference type="PANTHER" id="PTHR30411:SF0">
    <property type="entry name" value="CYS-TRNA(PRO)_CYS-TRNA(CYS) DEACYLASE YBAK"/>
    <property type="match status" value="1"/>
</dbReference>
<keyword evidence="2 4" id="KW-0648">Protein biosynthesis</keyword>
<keyword evidence="7" id="KW-1185">Reference proteome</keyword>
<dbReference type="PIRSF" id="PIRSF006181">
    <property type="entry name" value="EbsC_YbaK"/>
    <property type="match status" value="1"/>
</dbReference>
<dbReference type="PANTHER" id="PTHR30411">
    <property type="entry name" value="CYTOPLASMIC PROTEIN"/>
    <property type="match status" value="1"/>
</dbReference>
<dbReference type="SUPFAM" id="SSF55826">
    <property type="entry name" value="YbaK/ProRS associated domain"/>
    <property type="match status" value="1"/>
</dbReference>
<reference evidence="6" key="1">
    <citation type="submission" date="2020-08" db="EMBL/GenBank/DDBJ databases">
        <title>Genome public.</title>
        <authorList>
            <person name="Liu C."/>
            <person name="Sun Q."/>
        </authorList>
    </citation>
    <scope>NUCLEOTIDE SEQUENCE</scope>
    <source>
        <strain evidence="6">H8</strain>
    </source>
</reference>
<dbReference type="Proteomes" id="UP000611762">
    <property type="component" value="Unassembled WGS sequence"/>
</dbReference>
<comment type="caution">
    <text evidence="6">The sequence shown here is derived from an EMBL/GenBank/DDBJ whole genome shotgun (WGS) entry which is preliminary data.</text>
</comment>
<dbReference type="InterPro" id="IPR007214">
    <property type="entry name" value="YbaK/aa-tRNA-synth-assoc-dom"/>
</dbReference>
<evidence type="ECO:0000256" key="1">
    <source>
        <dbReference type="ARBA" id="ARBA00009798"/>
    </source>
</evidence>
<name>A0A926HZ53_9FIRM</name>
<evidence type="ECO:0000313" key="6">
    <source>
        <dbReference type="EMBL" id="MBC8541098.1"/>
    </source>
</evidence>
<dbReference type="GO" id="GO:0006412">
    <property type="term" value="P:translation"/>
    <property type="evidence" value="ECO:0007669"/>
    <property type="project" value="UniProtKB-KW"/>
</dbReference>
<dbReference type="Pfam" id="PF04073">
    <property type="entry name" value="tRNA_edit"/>
    <property type="match status" value="1"/>
</dbReference>
<protein>
    <recommendedName>
        <fullName evidence="4">Cys-tRNA(Pro)/Cys-tRNA(Cys) deacylase</fullName>
        <ecNumber evidence="4">4.2.-.-</ecNumber>
    </recommendedName>
</protein>
<proteinExistence type="inferred from homology"/>
<evidence type="ECO:0000313" key="7">
    <source>
        <dbReference type="Proteomes" id="UP000611762"/>
    </source>
</evidence>
<keyword evidence="3 4" id="KW-0456">Lyase</keyword>
<evidence type="ECO:0000259" key="5">
    <source>
        <dbReference type="Pfam" id="PF04073"/>
    </source>
</evidence>
<dbReference type="CDD" id="cd00002">
    <property type="entry name" value="YbaK_deacylase"/>
    <property type="match status" value="1"/>
</dbReference>
<dbReference type="EMBL" id="JACRSU010000003">
    <property type="protein sequence ID" value="MBC8541098.1"/>
    <property type="molecule type" value="Genomic_DNA"/>
</dbReference>
<dbReference type="InterPro" id="IPR004369">
    <property type="entry name" value="Prolyl-tRNA_editing_YbaK/EbsC"/>
</dbReference>
<dbReference type="InterPro" id="IPR036754">
    <property type="entry name" value="YbaK/aa-tRNA-synt-asso_dom_sf"/>
</dbReference>
<evidence type="ECO:0000256" key="3">
    <source>
        <dbReference type="ARBA" id="ARBA00023239"/>
    </source>
</evidence>
<dbReference type="GO" id="GO:0016829">
    <property type="term" value="F:lyase activity"/>
    <property type="evidence" value="ECO:0007669"/>
    <property type="project" value="UniProtKB-KW"/>
</dbReference>
<organism evidence="6 7">
    <name type="scientific">Congzhengia minquanensis</name>
    <dbReference type="NCBI Taxonomy" id="2763657"/>
    <lineage>
        <taxon>Bacteria</taxon>
        <taxon>Bacillati</taxon>
        <taxon>Bacillota</taxon>
        <taxon>Clostridia</taxon>
        <taxon>Eubacteriales</taxon>
        <taxon>Oscillospiraceae</taxon>
        <taxon>Congzhengia</taxon>
    </lineage>
</organism>
<evidence type="ECO:0000256" key="2">
    <source>
        <dbReference type="ARBA" id="ARBA00022917"/>
    </source>
</evidence>
<comment type="similarity">
    <text evidence="1 4">Belongs to the prolyl-tRNA editing family. YbaK/EbsC subfamily.</text>
</comment>
<dbReference type="GO" id="GO:0002161">
    <property type="term" value="F:aminoacyl-tRNA deacylase activity"/>
    <property type="evidence" value="ECO:0007669"/>
    <property type="project" value="InterPro"/>
</dbReference>
<dbReference type="Gene3D" id="3.90.960.10">
    <property type="entry name" value="YbaK/aminoacyl-tRNA synthetase-associated domain"/>
    <property type="match status" value="1"/>
</dbReference>